<keyword evidence="2" id="KW-0040">ANK repeat</keyword>
<dbReference type="EMBL" id="NEDP02076646">
    <property type="protein sequence ID" value="OWF36288.1"/>
    <property type="molecule type" value="Genomic_DNA"/>
</dbReference>
<reference evidence="3 4" key="1">
    <citation type="journal article" date="2017" name="Nat. Ecol. Evol.">
        <title>Scallop genome provides insights into evolution of bilaterian karyotype and development.</title>
        <authorList>
            <person name="Wang S."/>
            <person name="Zhang J."/>
            <person name="Jiao W."/>
            <person name="Li J."/>
            <person name="Xun X."/>
            <person name="Sun Y."/>
            <person name="Guo X."/>
            <person name="Huan P."/>
            <person name="Dong B."/>
            <person name="Zhang L."/>
            <person name="Hu X."/>
            <person name="Sun X."/>
            <person name="Wang J."/>
            <person name="Zhao C."/>
            <person name="Wang Y."/>
            <person name="Wang D."/>
            <person name="Huang X."/>
            <person name="Wang R."/>
            <person name="Lv J."/>
            <person name="Li Y."/>
            <person name="Zhang Z."/>
            <person name="Liu B."/>
            <person name="Lu W."/>
            <person name="Hui Y."/>
            <person name="Liang J."/>
            <person name="Zhou Z."/>
            <person name="Hou R."/>
            <person name="Li X."/>
            <person name="Liu Y."/>
            <person name="Li H."/>
            <person name="Ning X."/>
            <person name="Lin Y."/>
            <person name="Zhao L."/>
            <person name="Xing Q."/>
            <person name="Dou J."/>
            <person name="Li Y."/>
            <person name="Mao J."/>
            <person name="Guo H."/>
            <person name="Dou H."/>
            <person name="Li T."/>
            <person name="Mu C."/>
            <person name="Jiang W."/>
            <person name="Fu Q."/>
            <person name="Fu X."/>
            <person name="Miao Y."/>
            <person name="Liu J."/>
            <person name="Yu Q."/>
            <person name="Li R."/>
            <person name="Liao H."/>
            <person name="Li X."/>
            <person name="Kong Y."/>
            <person name="Jiang Z."/>
            <person name="Chourrout D."/>
            <person name="Li R."/>
            <person name="Bao Z."/>
        </authorList>
    </citation>
    <scope>NUCLEOTIDE SEQUENCE [LARGE SCALE GENOMIC DNA]</scope>
    <source>
        <strain evidence="3 4">PY_sf001</strain>
    </source>
</reference>
<proteinExistence type="predicted"/>
<dbReference type="PANTHER" id="PTHR24198">
    <property type="entry name" value="ANKYRIN REPEAT AND PROTEIN KINASE DOMAIN-CONTAINING PROTEIN"/>
    <property type="match status" value="1"/>
</dbReference>
<evidence type="ECO:0000256" key="1">
    <source>
        <dbReference type="ARBA" id="ARBA00022737"/>
    </source>
</evidence>
<dbReference type="Proteomes" id="UP000242188">
    <property type="component" value="Unassembled WGS sequence"/>
</dbReference>
<dbReference type="InterPro" id="IPR036770">
    <property type="entry name" value="Ankyrin_rpt-contain_sf"/>
</dbReference>
<dbReference type="SUPFAM" id="SSF48403">
    <property type="entry name" value="Ankyrin repeat"/>
    <property type="match status" value="1"/>
</dbReference>
<dbReference type="Gene3D" id="1.25.40.20">
    <property type="entry name" value="Ankyrin repeat-containing domain"/>
    <property type="match status" value="1"/>
</dbReference>
<dbReference type="SMART" id="SM00248">
    <property type="entry name" value="ANK"/>
    <property type="match status" value="5"/>
</dbReference>
<protein>
    <submittedName>
        <fullName evidence="3">Espin</fullName>
    </submittedName>
</protein>
<organism evidence="3 4">
    <name type="scientific">Mizuhopecten yessoensis</name>
    <name type="common">Japanese scallop</name>
    <name type="synonym">Patinopecten yessoensis</name>
    <dbReference type="NCBI Taxonomy" id="6573"/>
    <lineage>
        <taxon>Eukaryota</taxon>
        <taxon>Metazoa</taxon>
        <taxon>Spiralia</taxon>
        <taxon>Lophotrochozoa</taxon>
        <taxon>Mollusca</taxon>
        <taxon>Bivalvia</taxon>
        <taxon>Autobranchia</taxon>
        <taxon>Pteriomorphia</taxon>
        <taxon>Pectinida</taxon>
        <taxon>Pectinoidea</taxon>
        <taxon>Pectinidae</taxon>
        <taxon>Mizuhopecten</taxon>
    </lineage>
</organism>
<accession>A0A210PIG5</accession>
<comment type="caution">
    <text evidence="3">The sequence shown here is derived from an EMBL/GenBank/DDBJ whole genome shotgun (WGS) entry which is preliminary data.</text>
</comment>
<evidence type="ECO:0000313" key="4">
    <source>
        <dbReference type="Proteomes" id="UP000242188"/>
    </source>
</evidence>
<dbReference type="OrthoDB" id="6058160at2759"/>
<sequence length="542" mass="60780">MASDNVAAVVKECLAIVKKKEGCNKLKLLLGMCNREQFIQWKDEKQMDVLHHTILSNNPEVVEYLLTHGYFVRPFEPEVSPYIHLAAYLGFRTIINILLTHRPGDNRPSKNLKFPDESSSSRHVSGVTPLDVAASAGHLESIHLILNQCVIKAYPEHAKCGYLSLATLAGSSKAVNFLLSQKYDKKDLLRAVEFSISGARSEILDSLLGTGVNTCEVMRGTNLYHALYTNSALKGFGREGYKRLPDVTSVLIKYHHDVNTKSPCNTYPLYSLLRNSLCAHDYINTQYYLACLKLLLKANTNPNFDEVRYEKVMQKKGNKSIVGRPAFSSALHCLLDTVEIYASYLDSKALAVKFITECSDVLFRFDADVHQVGRLGDNKSTLSGSVLHQYAKSSVKLGVDAAVLKVFLRQGANPDIKAKGKYCINVFTDSLFVSILAVPSHKTQPDRTADIDSMLDLCRYMSAKSIQETLQVFNHEHGRNNAYRLKSQIARIKSKLVEYSKSVAPLQRICANYIWQRCGRNANNIHSLPLKIRYKTEILPIV</sequence>
<gene>
    <name evidence="3" type="ORF">KP79_PYT15727</name>
</gene>
<dbReference type="AlphaFoldDB" id="A0A210PIG5"/>
<dbReference type="InterPro" id="IPR002110">
    <property type="entry name" value="Ankyrin_rpt"/>
</dbReference>
<evidence type="ECO:0000313" key="3">
    <source>
        <dbReference type="EMBL" id="OWF36288.1"/>
    </source>
</evidence>
<name>A0A210PIG5_MIZYE</name>
<dbReference type="PANTHER" id="PTHR24198:SF165">
    <property type="entry name" value="ANKYRIN REPEAT-CONTAINING PROTEIN-RELATED"/>
    <property type="match status" value="1"/>
</dbReference>
<evidence type="ECO:0000256" key="2">
    <source>
        <dbReference type="ARBA" id="ARBA00023043"/>
    </source>
</evidence>
<keyword evidence="1" id="KW-0677">Repeat</keyword>
<keyword evidence="4" id="KW-1185">Reference proteome</keyword>